<name>A0A1G2U3U8_9BACT</name>
<dbReference type="EC" id="2.7.9.2" evidence="5 15"/>
<dbReference type="AlphaFoldDB" id="A0A1G2U3U8"/>
<dbReference type="InterPro" id="IPR040442">
    <property type="entry name" value="Pyrv_kinase-like_dom_sf"/>
</dbReference>
<organism evidence="19 20">
    <name type="scientific">Candidatus Zambryskibacteria bacterium RIFCSPLOWO2_01_FULL_45_21</name>
    <dbReference type="NCBI Taxonomy" id="1802761"/>
    <lineage>
        <taxon>Bacteria</taxon>
        <taxon>Candidatus Zambryskiibacteriota</taxon>
    </lineage>
</organism>
<dbReference type="FunFam" id="3.30.1490.20:FF:000010">
    <property type="entry name" value="Phosphoenolpyruvate synthase"/>
    <property type="match status" value="1"/>
</dbReference>
<evidence type="ECO:0000256" key="15">
    <source>
        <dbReference type="PIRNR" id="PIRNR000854"/>
    </source>
</evidence>
<dbReference type="InterPro" id="IPR000121">
    <property type="entry name" value="PEP_util_C"/>
</dbReference>
<evidence type="ECO:0000256" key="5">
    <source>
        <dbReference type="ARBA" id="ARBA00011996"/>
    </source>
</evidence>
<comment type="function">
    <text evidence="2 15">Catalyzes the phosphorylation of pyruvate to phosphoenolpyruvate.</text>
</comment>
<dbReference type="GO" id="GO:0006094">
    <property type="term" value="P:gluconeogenesis"/>
    <property type="evidence" value="ECO:0007669"/>
    <property type="project" value="UniProtKB-UniPathway"/>
</dbReference>
<accession>A0A1G2U3U8</accession>
<dbReference type="NCBIfam" id="NF005057">
    <property type="entry name" value="PRK06464.1"/>
    <property type="match status" value="1"/>
</dbReference>
<dbReference type="InterPro" id="IPR013815">
    <property type="entry name" value="ATP_grasp_subdomain_1"/>
</dbReference>
<dbReference type="PROSITE" id="PS00742">
    <property type="entry name" value="PEP_ENZYMES_2"/>
    <property type="match status" value="1"/>
</dbReference>
<dbReference type="Gene3D" id="3.20.20.60">
    <property type="entry name" value="Phosphoenolpyruvate-binding domains"/>
    <property type="match status" value="1"/>
</dbReference>
<dbReference type="Gene3D" id="3.30.1490.20">
    <property type="entry name" value="ATP-grasp fold, A domain"/>
    <property type="match status" value="1"/>
</dbReference>
<dbReference type="UniPathway" id="UPA00138"/>
<evidence type="ECO:0000256" key="3">
    <source>
        <dbReference type="ARBA" id="ARBA00004742"/>
    </source>
</evidence>
<evidence type="ECO:0000313" key="19">
    <source>
        <dbReference type="EMBL" id="OHB04164.1"/>
    </source>
</evidence>
<keyword evidence="11 15" id="KW-0067">ATP-binding</keyword>
<dbReference type="Gene3D" id="3.30.470.20">
    <property type="entry name" value="ATP-grasp fold, B domain"/>
    <property type="match status" value="1"/>
</dbReference>
<dbReference type="InterPro" id="IPR023151">
    <property type="entry name" value="PEP_util_CS"/>
</dbReference>
<feature type="domain" description="PEP-utilising enzyme C-terminal" evidence="18">
    <location>
        <begin position="481"/>
        <end position="799"/>
    </location>
</feature>
<evidence type="ECO:0000256" key="12">
    <source>
        <dbReference type="ARBA" id="ARBA00022842"/>
    </source>
</evidence>
<feature type="domain" description="Pyruvate phosphate dikinase AMP/ATP-binding" evidence="17">
    <location>
        <begin position="20"/>
        <end position="356"/>
    </location>
</feature>
<evidence type="ECO:0000256" key="6">
    <source>
        <dbReference type="ARBA" id="ARBA00021623"/>
    </source>
</evidence>
<dbReference type="SUPFAM" id="SSF52009">
    <property type="entry name" value="Phosphohistidine domain"/>
    <property type="match status" value="1"/>
</dbReference>
<keyword evidence="7 15" id="KW-0808">Transferase</keyword>
<dbReference type="EMBL" id="MHWE01000010">
    <property type="protein sequence ID" value="OHB04164.1"/>
    <property type="molecule type" value="Genomic_DNA"/>
</dbReference>
<evidence type="ECO:0000256" key="7">
    <source>
        <dbReference type="ARBA" id="ARBA00022679"/>
    </source>
</evidence>
<evidence type="ECO:0000256" key="13">
    <source>
        <dbReference type="ARBA" id="ARBA00033470"/>
    </source>
</evidence>
<dbReference type="InterPro" id="IPR008279">
    <property type="entry name" value="PEP-util_enz_mobile_dom"/>
</dbReference>
<keyword evidence="8 15" id="KW-0479">Metal-binding</keyword>
<keyword evidence="9 15" id="KW-0547">Nucleotide-binding</keyword>
<dbReference type="Gene3D" id="3.50.30.10">
    <property type="entry name" value="Phosphohistidine domain"/>
    <property type="match status" value="1"/>
</dbReference>
<dbReference type="GO" id="GO:0005524">
    <property type="term" value="F:ATP binding"/>
    <property type="evidence" value="ECO:0007669"/>
    <property type="project" value="UniProtKB-KW"/>
</dbReference>
<feature type="domain" description="PEP-utilising enzyme mobile" evidence="16">
    <location>
        <begin position="394"/>
        <end position="465"/>
    </location>
</feature>
<dbReference type="GO" id="GO:0046872">
    <property type="term" value="F:metal ion binding"/>
    <property type="evidence" value="ECO:0007669"/>
    <property type="project" value="UniProtKB-KW"/>
</dbReference>
<gene>
    <name evidence="19" type="ORF">A3B14_02000</name>
</gene>
<dbReference type="PANTHER" id="PTHR43030:SF1">
    <property type="entry name" value="PHOSPHOENOLPYRUVATE SYNTHASE"/>
    <property type="match status" value="1"/>
</dbReference>
<dbReference type="SUPFAM" id="SSF51621">
    <property type="entry name" value="Phosphoenolpyruvate/pyruvate domain"/>
    <property type="match status" value="1"/>
</dbReference>
<keyword evidence="19" id="KW-0670">Pyruvate</keyword>
<dbReference type="GO" id="GO:0008986">
    <property type="term" value="F:pyruvate, water dikinase activity"/>
    <property type="evidence" value="ECO:0007669"/>
    <property type="project" value="UniProtKB-EC"/>
</dbReference>
<comment type="caution">
    <text evidence="19">The sequence shown here is derived from an EMBL/GenBank/DDBJ whole genome shotgun (WGS) entry which is preliminary data.</text>
</comment>
<dbReference type="Pfam" id="PF02896">
    <property type="entry name" value="PEP-utilizers_C"/>
    <property type="match status" value="1"/>
</dbReference>
<evidence type="ECO:0000256" key="1">
    <source>
        <dbReference type="ARBA" id="ARBA00001946"/>
    </source>
</evidence>
<evidence type="ECO:0000256" key="10">
    <source>
        <dbReference type="ARBA" id="ARBA00022777"/>
    </source>
</evidence>
<evidence type="ECO:0000256" key="8">
    <source>
        <dbReference type="ARBA" id="ARBA00022723"/>
    </source>
</evidence>
<keyword evidence="10 15" id="KW-0418">Kinase</keyword>
<dbReference type="Pfam" id="PF00391">
    <property type="entry name" value="PEP-utilizers"/>
    <property type="match status" value="1"/>
</dbReference>
<dbReference type="InterPro" id="IPR006319">
    <property type="entry name" value="PEP_synth"/>
</dbReference>
<comment type="cofactor">
    <cofactor evidence="1 15">
        <name>Mg(2+)</name>
        <dbReference type="ChEBI" id="CHEBI:18420"/>
    </cofactor>
</comment>
<comment type="pathway">
    <text evidence="3 15">Carbohydrate biosynthesis; gluconeogenesis.</text>
</comment>
<dbReference type="InterPro" id="IPR036637">
    <property type="entry name" value="Phosphohistidine_dom_sf"/>
</dbReference>
<evidence type="ECO:0000259" key="17">
    <source>
        <dbReference type="Pfam" id="PF01326"/>
    </source>
</evidence>
<evidence type="ECO:0000256" key="11">
    <source>
        <dbReference type="ARBA" id="ARBA00022840"/>
    </source>
</evidence>
<dbReference type="Proteomes" id="UP000176800">
    <property type="component" value="Unassembled WGS sequence"/>
</dbReference>
<dbReference type="PIRSF" id="PIRSF000854">
    <property type="entry name" value="PEP_synthase"/>
    <property type="match status" value="1"/>
</dbReference>
<dbReference type="FunFam" id="3.30.470.20:FF:000017">
    <property type="entry name" value="Phosphoenolpyruvate synthase"/>
    <property type="match status" value="1"/>
</dbReference>
<sequence length="808" mass="89270">MEKSQALILWFDQISNDDVSLVGGKNASLGEMYTRLSQRGIRIPNGFVITALGYRRFVGHNNLNVFIAEALKGLDASDIGELQRVGGKIRSEFMKAEFPDDLSEAVKRAYADLCNAYNSPNVDAAVRSSATAEDLPGASFAGEHETFLNVRGFQDVLDAIRAAFASLFNDRAISYRVDKGFAHDSISLSVGVQKMVRSDIGASGVIFTLDTETGFRDVVTITSSWGLGEMVVQGKVTPDEFLVYKPTLALGFSPIIKKSMGPKTVKMVYAPKSKARPVLEKKTSLKERNSFSISDSEVLELARWAIEIENHYSERARHPMPMDIEWAKDGERNELYIVQARPETVQSEKKNSLVREEYILSEEGALLAKGISVGTKIATGKARVIRSTKRLDEFEDGEILFTEITDPDWEPIMKEASAIVTEKGGRTSHAAIVSRELGIPAVVGAAGVLSKVKTGMDITIDTSSGDIGKIYEGILPFEKKEINLDTVPEIKTHLAINVGTPDGAFSHSTLPHRGVGLAREEFIIASRIRVHPLALLRFDEIKSTALKKKIESITIGYGSKRDFYIRNLAQGIAQIAAAFAPYNVIVRFSDFKTNEYRALLGGVLFEPEEENPMLGWRGASRYVHPDFKPAFEMECEAVKIVRNEFGLKNLKVMIPFCRTPEEGRHVMEIINSFGLYQGPNEEDLKVYVMCEIPANVLRADEFLDIFDGFSIGSNDLAQLTLGLDRDSSIVAGISNENDPAVRKMVADAISACKRRGKYIGICGQAPSDYPDFLRFLVANGIESISLNPDSILNMIFEVAEEESRIQNQ</sequence>
<dbReference type="InterPro" id="IPR015813">
    <property type="entry name" value="Pyrv/PenolPyrv_kinase-like_dom"/>
</dbReference>
<dbReference type="NCBIfam" id="TIGR01418">
    <property type="entry name" value="PEP_synth"/>
    <property type="match status" value="1"/>
</dbReference>
<evidence type="ECO:0000256" key="4">
    <source>
        <dbReference type="ARBA" id="ARBA00007837"/>
    </source>
</evidence>
<reference evidence="19 20" key="1">
    <citation type="journal article" date="2016" name="Nat. Commun.">
        <title>Thousands of microbial genomes shed light on interconnected biogeochemical processes in an aquifer system.</title>
        <authorList>
            <person name="Anantharaman K."/>
            <person name="Brown C.T."/>
            <person name="Hug L.A."/>
            <person name="Sharon I."/>
            <person name="Castelle C.J."/>
            <person name="Probst A.J."/>
            <person name="Thomas B.C."/>
            <person name="Singh A."/>
            <person name="Wilkins M.J."/>
            <person name="Karaoz U."/>
            <person name="Brodie E.L."/>
            <person name="Williams K.H."/>
            <person name="Hubbard S.S."/>
            <person name="Banfield J.F."/>
        </authorList>
    </citation>
    <scope>NUCLEOTIDE SEQUENCE [LARGE SCALE GENOMIC DNA]</scope>
</reference>
<evidence type="ECO:0000256" key="2">
    <source>
        <dbReference type="ARBA" id="ARBA00002988"/>
    </source>
</evidence>
<evidence type="ECO:0000259" key="18">
    <source>
        <dbReference type="Pfam" id="PF02896"/>
    </source>
</evidence>
<dbReference type="SUPFAM" id="SSF56059">
    <property type="entry name" value="Glutathione synthetase ATP-binding domain-like"/>
    <property type="match status" value="1"/>
</dbReference>
<evidence type="ECO:0000313" key="20">
    <source>
        <dbReference type="Proteomes" id="UP000176800"/>
    </source>
</evidence>
<dbReference type="InterPro" id="IPR018274">
    <property type="entry name" value="PEP_util_AS"/>
</dbReference>
<keyword evidence="12 15" id="KW-0460">Magnesium</keyword>
<dbReference type="InterPro" id="IPR002192">
    <property type="entry name" value="PPDK_AMP/ATP-bd"/>
</dbReference>
<comment type="catalytic activity">
    <reaction evidence="14 15">
        <text>pyruvate + ATP + H2O = phosphoenolpyruvate + AMP + phosphate + 2 H(+)</text>
        <dbReference type="Rhea" id="RHEA:11364"/>
        <dbReference type="ChEBI" id="CHEBI:15361"/>
        <dbReference type="ChEBI" id="CHEBI:15377"/>
        <dbReference type="ChEBI" id="CHEBI:15378"/>
        <dbReference type="ChEBI" id="CHEBI:30616"/>
        <dbReference type="ChEBI" id="CHEBI:43474"/>
        <dbReference type="ChEBI" id="CHEBI:58702"/>
        <dbReference type="ChEBI" id="CHEBI:456215"/>
        <dbReference type="EC" id="2.7.9.2"/>
    </reaction>
</comment>
<evidence type="ECO:0000259" key="16">
    <source>
        <dbReference type="Pfam" id="PF00391"/>
    </source>
</evidence>
<dbReference type="PROSITE" id="PS00370">
    <property type="entry name" value="PEP_ENZYMES_PHOS_SITE"/>
    <property type="match status" value="1"/>
</dbReference>
<comment type="similarity">
    <text evidence="4 15">Belongs to the PEP-utilizing enzyme family.</text>
</comment>
<protein>
    <recommendedName>
        <fullName evidence="6 15">Phosphoenolpyruvate synthase</fullName>
        <shortName evidence="15">PEP synthase</shortName>
        <ecNumber evidence="5 15">2.7.9.2</ecNumber>
    </recommendedName>
    <alternativeName>
        <fullName evidence="13 15">Pyruvate, water dikinase</fullName>
    </alternativeName>
</protein>
<evidence type="ECO:0000256" key="9">
    <source>
        <dbReference type="ARBA" id="ARBA00022741"/>
    </source>
</evidence>
<dbReference type="PANTHER" id="PTHR43030">
    <property type="entry name" value="PHOSPHOENOLPYRUVATE SYNTHASE"/>
    <property type="match status" value="1"/>
</dbReference>
<proteinExistence type="inferred from homology"/>
<dbReference type="Pfam" id="PF01326">
    <property type="entry name" value="PPDK_N"/>
    <property type="match status" value="1"/>
</dbReference>
<evidence type="ECO:0000256" key="14">
    <source>
        <dbReference type="ARBA" id="ARBA00047700"/>
    </source>
</evidence>